<dbReference type="RefSeq" id="WP_063280974.1">
    <property type="nucleotide sequence ID" value="NZ_LIYF01000001.1"/>
</dbReference>
<feature type="domain" description="Fido" evidence="8">
    <location>
        <begin position="61"/>
        <end position="200"/>
    </location>
</feature>
<dbReference type="GO" id="GO:0005524">
    <property type="term" value="F:ATP binding"/>
    <property type="evidence" value="ECO:0007669"/>
    <property type="project" value="UniProtKB-KW"/>
</dbReference>
<evidence type="ECO:0000313" key="10">
    <source>
        <dbReference type="Proteomes" id="UP000076519"/>
    </source>
</evidence>
<dbReference type="PANTHER" id="PTHR39560:SF1">
    <property type="entry name" value="PROTEIN ADENYLYLTRANSFERASE FIC-RELATED"/>
    <property type="match status" value="1"/>
</dbReference>
<proteinExistence type="predicted"/>
<evidence type="ECO:0000256" key="2">
    <source>
        <dbReference type="ARBA" id="ARBA00022695"/>
    </source>
</evidence>
<comment type="catalytic activity">
    <reaction evidence="6">
        <text>L-threonyl-[protein] + ATP = 3-O-(5'-adenylyl)-L-threonyl-[protein] + diphosphate</text>
        <dbReference type="Rhea" id="RHEA:54292"/>
        <dbReference type="Rhea" id="RHEA-COMP:11060"/>
        <dbReference type="Rhea" id="RHEA-COMP:13847"/>
        <dbReference type="ChEBI" id="CHEBI:30013"/>
        <dbReference type="ChEBI" id="CHEBI:30616"/>
        <dbReference type="ChEBI" id="CHEBI:33019"/>
        <dbReference type="ChEBI" id="CHEBI:138113"/>
        <dbReference type="EC" id="2.7.7.108"/>
    </reaction>
</comment>
<keyword evidence="1" id="KW-0808">Transferase</keyword>
<dbReference type="EMBL" id="LIYF01000001">
    <property type="protein sequence ID" value="KZK08638.1"/>
    <property type="molecule type" value="Genomic_DNA"/>
</dbReference>
<evidence type="ECO:0000313" key="9">
    <source>
        <dbReference type="EMBL" id="KZK08638.1"/>
    </source>
</evidence>
<dbReference type="PROSITE" id="PS51459">
    <property type="entry name" value="FIDO"/>
    <property type="match status" value="1"/>
</dbReference>
<keyword evidence="4" id="KW-0067">ATP-binding</keyword>
<dbReference type="SUPFAM" id="SSF140931">
    <property type="entry name" value="Fic-like"/>
    <property type="match status" value="1"/>
</dbReference>
<evidence type="ECO:0000256" key="5">
    <source>
        <dbReference type="ARBA" id="ARBA00034531"/>
    </source>
</evidence>
<evidence type="ECO:0000259" key="8">
    <source>
        <dbReference type="PROSITE" id="PS51459"/>
    </source>
</evidence>
<evidence type="ECO:0000256" key="7">
    <source>
        <dbReference type="ARBA" id="ARBA00048696"/>
    </source>
</evidence>
<name>A0A166KMM5_LACLC</name>
<sequence>MTRKIYQGYAYQEPDNLYTYPNSSVLINRFNLTDADKAHEKEYQLTADRVIELAQNPINVRTVKDILKIHGYLFQDMYDWAGQYRKVNISKQGNAFMAMQAFGSAETYMNSLLEDFHENAHSREEVIKGLAKILDNENYFHPFREGNGRTQREVIRSLALDKGYKARVNIVEDDIYNLYMDGTVHGDVQMLEKLFDKILEEID</sequence>
<accession>A0A166KMM5</accession>
<evidence type="ECO:0000256" key="4">
    <source>
        <dbReference type="ARBA" id="ARBA00022840"/>
    </source>
</evidence>
<dbReference type="GO" id="GO:0051302">
    <property type="term" value="P:regulation of cell division"/>
    <property type="evidence" value="ECO:0007669"/>
    <property type="project" value="TreeGrafter"/>
</dbReference>
<evidence type="ECO:0000256" key="1">
    <source>
        <dbReference type="ARBA" id="ARBA00022679"/>
    </source>
</evidence>
<dbReference type="GO" id="GO:0070733">
    <property type="term" value="F:AMPylase activity"/>
    <property type="evidence" value="ECO:0007669"/>
    <property type="project" value="UniProtKB-EC"/>
</dbReference>
<comment type="catalytic activity">
    <reaction evidence="7">
        <text>L-tyrosyl-[protein] + ATP = O-(5'-adenylyl)-L-tyrosyl-[protein] + diphosphate</text>
        <dbReference type="Rhea" id="RHEA:54288"/>
        <dbReference type="Rhea" id="RHEA-COMP:10136"/>
        <dbReference type="Rhea" id="RHEA-COMP:13846"/>
        <dbReference type="ChEBI" id="CHEBI:30616"/>
        <dbReference type="ChEBI" id="CHEBI:33019"/>
        <dbReference type="ChEBI" id="CHEBI:46858"/>
        <dbReference type="ChEBI" id="CHEBI:83624"/>
        <dbReference type="EC" id="2.7.7.108"/>
    </reaction>
</comment>
<protein>
    <recommendedName>
        <fullName evidence="5">protein adenylyltransferase</fullName>
        <ecNumber evidence="5">2.7.7.108</ecNumber>
    </recommendedName>
</protein>
<dbReference type="EC" id="2.7.7.108" evidence="5"/>
<evidence type="ECO:0000256" key="6">
    <source>
        <dbReference type="ARBA" id="ARBA00047939"/>
    </source>
</evidence>
<reference evidence="9 10" key="1">
    <citation type="submission" date="2015-08" db="EMBL/GenBank/DDBJ databases">
        <title>Draft Genome Sequences of 11 Lactococcus lactis subspecies cremoris strains.</title>
        <authorList>
            <person name="Wels M."/>
            <person name="Backus L."/>
            <person name="Boekhorst J."/>
            <person name="Dijkstra A."/>
            <person name="Beerthuizen M."/>
            <person name="Siezen R."/>
            <person name="Bachmann H."/>
            <person name="Van Hijum S."/>
        </authorList>
    </citation>
    <scope>NUCLEOTIDE SEQUENCE [LARGE SCALE GENOMIC DNA]</scope>
    <source>
        <strain evidence="9 10">KW10</strain>
    </source>
</reference>
<dbReference type="Pfam" id="PF02661">
    <property type="entry name" value="Fic"/>
    <property type="match status" value="1"/>
</dbReference>
<keyword evidence="2" id="KW-0548">Nucleotidyltransferase</keyword>
<evidence type="ECO:0000256" key="3">
    <source>
        <dbReference type="ARBA" id="ARBA00022741"/>
    </source>
</evidence>
<dbReference type="AlphaFoldDB" id="A0A166KMM5"/>
<keyword evidence="3" id="KW-0547">Nucleotide-binding</keyword>
<dbReference type="InterPro" id="IPR003812">
    <property type="entry name" value="Fido"/>
</dbReference>
<dbReference type="InterPro" id="IPR036597">
    <property type="entry name" value="Fido-like_dom_sf"/>
</dbReference>
<dbReference type="Gene3D" id="1.10.3290.10">
    <property type="entry name" value="Fido-like domain"/>
    <property type="match status" value="1"/>
</dbReference>
<dbReference type="Proteomes" id="UP000076519">
    <property type="component" value="Unassembled WGS sequence"/>
</dbReference>
<organism evidence="9 10">
    <name type="scientific">Lactococcus lactis subsp. cremoris</name>
    <name type="common">Streptococcus cremoris</name>
    <dbReference type="NCBI Taxonomy" id="1359"/>
    <lineage>
        <taxon>Bacteria</taxon>
        <taxon>Bacillati</taxon>
        <taxon>Bacillota</taxon>
        <taxon>Bacilli</taxon>
        <taxon>Lactobacillales</taxon>
        <taxon>Streptococcaceae</taxon>
        <taxon>Lactococcus</taxon>
    </lineage>
</organism>
<dbReference type="PANTHER" id="PTHR39560">
    <property type="entry name" value="PROTEIN ADENYLYLTRANSFERASE FIC-RELATED"/>
    <property type="match status" value="1"/>
</dbReference>
<dbReference type="PATRIC" id="fig|1359.32.peg.2156"/>
<comment type="caution">
    <text evidence="9">The sequence shown here is derived from an EMBL/GenBank/DDBJ whole genome shotgun (WGS) entry which is preliminary data.</text>
</comment>
<gene>
    <name evidence="9" type="ORF">AB996_0075</name>
</gene>